<dbReference type="KEGG" id="vg:80544612"/>
<dbReference type="GeneID" id="80544612"/>
<reference evidence="2 3" key="1">
    <citation type="submission" date="2021-12" db="EMBL/GenBank/DDBJ databases">
        <title>Molecular and Biological Characterization of the First Mymonavirus Identified in Fusarium oxysporum.</title>
        <authorList>
            <person name="Wang J."/>
            <person name="Li S."/>
            <person name="Liu H."/>
        </authorList>
    </citation>
    <scope>NUCLEOTIDE SEQUENCE [LARGE SCALE GENOMIC DNA]</scope>
    <source>
        <strain evidence="2">LJ3-3</strain>
    </source>
</reference>
<evidence type="ECO:0000313" key="2">
    <source>
        <dbReference type="EMBL" id="UNQ74998.1"/>
    </source>
</evidence>
<feature type="compositionally biased region" description="Acidic residues" evidence="1">
    <location>
        <begin position="395"/>
        <end position="412"/>
    </location>
</feature>
<protein>
    <submittedName>
        <fullName evidence="2">ORF2</fullName>
    </submittedName>
</protein>
<dbReference type="EMBL" id="OM049502">
    <property type="protein sequence ID" value="UNQ74998.1"/>
    <property type="molecule type" value="Viral_cRNA"/>
</dbReference>
<organism evidence="2 3">
    <name type="scientific">Fusarium oxysporum mymonavirus 1</name>
    <dbReference type="NCBI Taxonomy" id="2928187"/>
    <lineage>
        <taxon>Viruses</taxon>
        <taxon>Riboviria</taxon>
        <taxon>Orthornavirae</taxon>
        <taxon>Negarnaviricota</taxon>
        <taxon>Haploviricotina</taxon>
        <taxon>Monjiviricetes</taxon>
        <taxon>Mononegavirales</taxon>
        <taxon>Mymonaviridae</taxon>
        <taxon>Hubramonavirus</taxon>
        <taxon>Hubramonavirus fusarii</taxon>
    </lineage>
</organism>
<feature type="region of interest" description="Disordered" evidence="1">
    <location>
        <begin position="386"/>
        <end position="412"/>
    </location>
</feature>
<dbReference type="Proteomes" id="UP001157397">
    <property type="component" value="Segment"/>
</dbReference>
<evidence type="ECO:0000313" key="3">
    <source>
        <dbReference type="Proteomes" id="UP001157397"/>
    </source>
</evidence>
<name>A0AAX3A7T5_9MONO</name>
<dbReference type="RefSeq" id="YP_010805691.1">
    <property type="nucleotide sequence ID" value="NC_077174.1"/>
</dbReference>
<sequence length="412" mass="45552">MAPSTQQFFSPQNQTPGGRQKRLLKSAISSAIPIPVLPQSVSVDDRVKYLATMAALGTSISADIAQWKVYILAYTLMLFPQFERSIQRDIYAPVVMTAETIAAVIHAYDDLSAMPETYDADDLHEAEIAFNETVVGPGLPLPNPAAKTRYLPEETTAKILASHYSILLFIAGKRIDTEDHTPLTKNRPDALIRKAHLAAEPQLLTGCLRFSDKSHSELNSAWQELAALRALIFPAFAEFSSEATDDIQDLIYTTMHLLRFSGMQHAKIVHGFLGAYPWARDVPALRSAIAKFDESIIAAAGYPTAIQPYVKLIYGDKSEIFPRKEMEVLISCAVAATQDTSPDIVNFYNSDAFNPIVEAFMAERDRRGEVRTLTLKAQEANLRAQVSLGHKAETPSEDYESDGLEEEAEELS</sequence>
<keyword evidence="3" id="KW-1185">Reference proteome</keyword>
<evidence type="ECO:0000256" key="1">
    <source>
        <dbReference type="SAM" id="MobiDB-lite"/>
    </source>
</evidence>
<accession>A0AAX3A7T5</accession>
<proteinExistence type="predicted"/>